<protein>
    <recommendedName>
        <fullName evidence="2">Mediator of RNA polymerase II transcription subunit 25</fullName>
    </recommendedName>
</protein>
<feature type="domain" description="Mediator of RNA polymerase II transcription subunit 25 von Willebrand factor type A" evidence="4">
    <location>
        <begin position="3"/>
        <end position="227"/>
    </location>
</feature>
<feature type="compositionally biased region" description="Polar residues" evidence="3">
    <location>
        <begin position="629"/>
        <end position="640"/>
    </location>
</feature>
<organism evidence="5 6">
    <name type="scientific">Rubroshorea leprosula</name>
    <dbReference type="NCBI Taxonomy" id="152421"/>
    <lineage>
        <taxon>Eukaryota</taxon>
        <taxon>Viridiplantae</taxon>
        <taxon>Streptophyta</taxon>
        <taxon>Embryophyta</taxon>
        <taxon>Tracheophyta</taxon>
        <taxon>Spermatophyta</taxon>
        <taxon>Magnoliopsida</taxon>
        <taxon>eudicotyledons</taxon>
        <taxon>Gunneridae</taxon>
        <taxon>Pentapetalae</taxon>
        <taxon>rosids</taxon>
        <taxon>malvids</taxon>
        <taxon>Malvales</taxon>
        <taxon>Dipterocarpaceae</taxon>
        <taxon>Rubroshorea</taxon>
    </lineage>
</organism>
<reference evidence="5 6" key="1">
    <citation type="journal article" date="2021" name="Commun. Biol.">
        <title>The genome of Shorea leprosula (Dipterocarpaceae) highlights the ecological relevance of drought in aseasonal tropical rainforests.</title>
        <authorList>
            <person name="Ng K.K.S."/>
            <person name="Kobayashi M.J."/>
            <person name="Fawcett J.A."/>
            <person name="Hatakeyama M."/>
            <person name="Paape T."/>
            <person name="Ng C.H."/>
            <person name="Ang C.C."/>
            <person name="Tnah L.H."/>
            <person name="Lee C.T."/>
            <person name="Nishiyama T."/>
            <person name="Sese J."/>
            <person name="O'Brien M.J."/>
            <person name="Copetti D."/>
            <person name="Mohd Noor M.I."/>
            <person name="Ong R.C."/>
            <person name="Putra M."/>
            <person name="Sireger I.Z."/>
            <person name="Indrioko S."/>
            <person name="Kosugi Y."/>
            <person name="Izuno A."/>
            <person name="Isagi Y."/>
            <person name="Lee S.L."/>
            <person name="Shimizu K.K."/>
        </authorList>
    </citation>
    <scope>NUCLEOTIDE SEQUENCE [LARGE SCALE GENOMIC DNA]</scope>
    <source>
        <strain evidence="5">214</strain>
    </source>
</reference>
<evidence type="ECO:0000256" key="2">
    <source>
        <dbReference type="ARBA" id="ARBA00019694"/>
    </source>
</evidence>
<dbReference type="InterPro" id="IPR021419">
    <property type="entry name" value="Mediator_Med25_VWA"/>
</dbReference>
<proteinExistence type="inferred from homology"/>
<evidence type="ECO:0000259" key="4">
    <source>
        <dbReference type="Pfam" id="PF11265"/>
    </source>
</evidence>
<dbReference type="GO" id="GO:0016592">
    <property type="term" value="C:mediator complex"/>
    <property type="evidence" value="ECO:0007669"/>
    <property type="project" value="TreeGrafter"/>
</dbReference>
<comment type="caution">
    <text evidence="5">The sequence shown here is derived from an EMBL/GenBank/DDBJ whole genome shotgun (WGS) entry which is preliminary data.</text>
</comment>
<dbReference type="Pfam" id="PF11265">
    <property type="entry name" value="Med25_VWA"/>
    <property type="match status" value="1"/>
</dbReference>
<evidence type="ECO:0000256" key="1">
    <source>
        <dbReference type="ARBA" id="ARBA00009102"/>
    </source>
</evidence>
<dbReference type="PANTHER" id="PTHR12433:SF11">
    <property type="entry name" value="MEDIATOR OF RNA POLYMERASE II TRANSCRIPTION SUBUNIT 25"/>
    <property type="match status" value="1"/>
</dbReference>
<dbReference type="Proteomes" id="UP001054252">
    <property type="component" value="Unassembled WGS sequence"/>
</dbReference>
<evidence type="ECO:0000256" key="3">
    <source>
        <dbReference type="SAM" id="MobiDB-lite"/>
    </source>
</evidence>
<feature type="region of interest" description="Disordered" evidence="3">
    <location>
        <begin position="614"/>
        <end position="640"/>
    </location>
</feature>
<dbReference type="GO" id="GO:0045944">
    <property type="term" value="P:positive regulation of transcription by RNA polymerase II"/>
    <property type="evidence" value="ECO:0007669"/>
    <property type="project" value="TreeGrafter"/>
</dbReference>
<comment type="similarity">
    <text evidence="1">Belongs to the Mediator complex subunit 25 family.</text>
</comment>
<name>A0AAV5M4G0_9ROSI</name>
<dbReference type="PANTHER" id="PTHR12433">
    <property type="entry name" value="MEDIATOR OF RNA POLYMERASE II TRANSCRIPTION SUBUNIT 25"/>
    <property type="match status" value="1"/>
</dbReference>
<sequence>MAQKQLIVAVEGTAALAPYWRTILLDYLEKIVRAFAGTNSTGQRTCFISNVEFNLVVFYSHGSHSACLVQRSAWTNDVDIFLQWLSALRFSGCVSNDAAIAEGLSEALMLFHIIPNESQNKKYVDFRRHCILVAASNPHPLPTPVCRPQIQNLEPSENTEAQTESYLSDVDTVAKLFPRCSVSLSVICPKQLPKLRDIYNGGKQSPQAPDPPTYSVKNPSFLVLISENFMEARAALSFSGVMSLAPYQSPVKMDVAPVTSASGPSPTSIPPVNGSLMNWLPVSVENVPTANVKVEPTTVTSMIGSPAFLHTPSVPCAPQAVPSLQKSSPLTTSQVMMASGGNVQDVKPIVSCMTQPLHPVPQAQVMNSAALTGGTGNMIPNPHMPQQVQSGLSPGVNDSSAASMPLSQQNYVKAWEGNLFGQRQNQPVFITRLEGYRSSSASEALAADWPPTMQIVRLISQDRVNIKQHIAKVDIFVFQALFQHAFLYQLLERKLGAVIQLPSQTLLLSVFENKPCCLVGMLVPANMVVFKRQLPSHQQQLQQWQHQQLQPQQHSLKQQQQLQLLKQQEGQLPRQQLEQQLIQLEQQQNRRPQILLQQQQQQQLVRQQQMVGSGMNPAYFQGPGRSDSELVSQGQVKGPT</sequence>
<dbReference type="EMBL" id="BPVZ01000174">
    <property type="protein sequence ID" value="GKV43929.1"/>
    <property type="molecule type" value="Genomic_DNA"/>
</dbReference>
<keyword evidence="6" id="KW-1185">Reference proteome</keyword>
<accession>A0AAV5M4G0</accession>
<gene>
    <name evidence="5" type="ORF">SLEP1_g51166</name>
</gene>
<dbReference type="GO" id="GO:0005667">
    <property type="term" value="C:transcription regulator complex"/>
    <property type="evidence" value="ECO:0007669"/>
    <property type="project" value="TreeGrafter"/>
</dbReference>
<evidence type="ECO:0000313" key="6">
    <source>
        <dbReference type="Proteomes" id="UP001054252"/>
    </source>
</evidence>
<evidence type="ECO:0000313" key="5">
    <source>
        <dbReference type="EMBL" id="GKV43929.1"/>
    </source>
</evidence>
<dbReference type="AlphaFoldDB" id="A0AAV5M4G0"/>